<proteinExistence type="predicted"/>
<dbReference type="InterPro" id="IPR036249">
    <property type="entry name" value="Thioredoxin-like_sf"/>
</dbReference>
<dbReference type="Gene3D" id="3.40.30.10">
    <property type="entry name" value="Glutaredoxin"/>
    <property type="match status" value="1"/>
</dbReference>
<dbReference type="AlphaFoldDB" id="A0A075GJY6"/>
<dbReference type="SUPFAM" id="SSF52833">
    <property type="entry name" value="Thioredoxin-like"/>
    <property type="match status" value="1"/>
</dbReference>
<evidence type="ECO:0000313" key="2">
    <source>
        <dbReference type="EMBL" id="AIF02242.1"/>
    </source>
</evidence>
<accession>A0A075GJY6</accession>
<organism evidence="2">
    <name type="scientific">uncultured marine group II/III euryarchaeote KM3_155_G07</name>
    <dbReference type="NCBI Taxonomy" id="1457898"/>
    <lineage>
        <taxon>Archaea</taxon>
        <taxon>Methanobacteriati</taxon>
        <taxon>Methanobacteriota</taxon>
        <taxon>environmental samples</taxon>
    </lineage>
</organism>
<reference evidence="2" key="1">
    <citation type="journal article" date="2014" name="Genome Biol. Evol.">
        <title>Pangenome evidence for extensive interdomain horizontal transfer affecting lineage core and shell genes in uncultured planktonic thaumarchaeota and euryarchaeota.</title>
        <authorList>
            <person name="Deschamps P."/>
            <person name="Zivanovic Y."/>
            <person name="Moreira D."/>
            <person name="Rodriguez-Valera F."/>
            <person name="Lopez-Garcia P."/>
        </authorList>
    </citation>
    <scope>NUCLEOTIDE SEQUENCE</scope>
</reference>
<dbReference type="EMBL" id="KF900644">
    <property type="protein sequence ID" value="AIF02242.1"/>
    <property type="molecule type" value="Genomic_DNA"/>
</dbReference>
<dbReference type="PROSITE" id="PS51352">
    <property type="entry name" value="THIOREDOXIN_2"/>
    <property type="match status" value="1"/>
</dbReference>
<name>A0A075GJY6_9EURY</name>
<evidence type="ECO:0000259" key="1">
    <source>
        <dbReference type="PROSITE" id="PS51352"/>
    </source>
</evidence>
<dbReference type="InterPro" id="IPR013766">
    <property type="entry name" value="Thioredoxin_domain"/>
</dbReference>
<feature type="domain" description="Thioredoxin" evidence="1">
    <location>
        <begin position="53"/>
        <end position="193"/>
    </location>
</feature>
<protein>
    <recommendedName>
        <fullName evidence="1">Thioredoxin domain-containing protein</fullName>
    </recommendedName>
</protein>
<sequence>MRSQALTLIAILTLLSTSLTGCISSTCVDSGDCEDDDGDDMVMDMVDDEPPDVWIGTPVPEFSGIDQHNRSWNASSFEGEVWVAYFSTPWCTHCETTLNAYDQAIPDGKFLIFNREFNDNYSNMTEWQETATERIGRNISRPFIHLPQFASDLNVYGIPQAFYVGGDGIILDYTLGARTDAGNLTAMFDEFSNPTA</sequence>
<dbReference type="PROSITE" id="PS51257">
    <property type="entry name" value="PROKAR_LIPOPROTEIN"/>
    <property type="match status" value="1"/>
</dbReference>